<feature type="transmembrane region" description="Helical" evidence="6">
    <location>
        <begin position="328"/>
        <end position="350"/>
    </location>
</feature>
<dbReference type="InterPro" id="IPR020846">
    <property type="entry name" value="MFS_dom"/>
</dbReference>
<dbReference type="Gene3D" id="1.20.1250.20">
    <property type="entry name" value="MFS general substrate transporter like domains"/>
    <property type="match status" value="2"/>
</dbReference>
<dbReference type="AlphaFoldDB" id="A0A382AR27"/>
<dbReference type="InterPro" id="IPR036259">
    <property type="entry name" value="MFS_trans_sf"/>
</dbReference>
<feature type="transmembrane region" description="Helical" evidence="6">
    <location>
        <begin position="146"/>
        <end position="165"/>
    </location>
</feature>
<evidence type="ECO:0000256" key="3">
    <source>
        <dbReference type="ARBA" id="ARBA00022692"/>
    </source>
</evidence>
<feature type="transmembrane region" description="Helical" evidence="6">
    <location>
        <begin position="104"/>
        <end position="125"/>
    </location>
</feature>
<proteinExistence type="predicted"/>
<dbReference type="EMBL" id="UINC01026420">
    <property type="protein sequence ID" value="SVB03834.1"/>
    <property type="molecule type" value="Genomic_DNA"/>
</dbReference>
<feature type="transmembrane region" description="Helical" evidence="6">
    <location>
        <begin position="12"/>
        <end position="34"/>
    </location>
</feature>
<sequence>MGKKSRTRIISWCFYDFGNSAFTTLVVTFIYATYFTKAIAPDEITGTLLWSRGISISAILIALLSPILGAMADQTGLRRRMLISTTIISVVATFLLFYPTEGMIREALILFVVGNVCFELGGVFYNSYLPEIAPSEKVGRISGYGWGFGYVGGLIIMFIAMVGFVNAEIPWFGLARDGEHIRATNILVAVWFAVFSLPFILSVREAPRKGKGSFGNVVKDSFNQLKDTYQHISNYRQIVRLLIARLVYNDGLVTIFAFGAIYAAGTFDFTFEEIMIFGVVLNVTAGLGAFIMGFFDDRLGGRNTIIVSLFGLIVATLGALLATNKTLFWASGILVGIFSGPNQSASRSLMVRFIPKSQTSEFFGFFAFSGKLTSFLGPLLLGIFTSMFDSQRMGVSVILVFFVLGLWLLFRVDEEEGKRLAAASSSAT</sequence>
<evidence type="ECO:0000256" key="1">
    <source>
        <dbReference type="ARBA" id="ARBA00004127"/>
    </source>
</evidence>
<dbReference type="Pfam" id="PF11700">
    <property type="entry name" value="ATG22"/>
    <property type="match status" value="1"/>
</dbReference>
<dbReference type="InterPro" id="IPR024671">
    <property type="entry name" value="Atg22-like"/>
</dbReference>
<feature type="transmembrane region" description="Helical" evidence="6">
    <location>
        <begin position="393"/>
        <end position="410"/>
    </location>
</feature>
<feature type="transmembrane region" description="Helical" evidence="6">
    <location>
        <begin position="242"/>
        <end position="262"/>
    </location>
</feature>
<evidence type="ECO:0000256" key="2">
    <source>
        <dbReference type="ARBA" id="ARBA00022448"/>
    </source>
</evidence>
<evidence type="ECO:0000313" key="8">
    <source>
        <dbReference type="EMBL" id="SVB03834.1"/>
    </source>
</evidence>
<dbReference type="PROSITE" id="PS50850">
    <property type="entry name" value="MFS"/>
    <property type="match status" value="1"/>
</dbReference>
<keyword evidence="5 6" id="KW-0472">Membrane</keyword>
<gene>
    <name evidence="8" type="ORF">METZ01_LOCUS156688</name>
</gene>
<reference evidence="8" key="1">
    <citation type="submission" date="2018-05" db="EMBL/GenBank/DDBJ databases">
        <authorList>
            <person name="Lanie J.A."/>
            <person name="Ng W.-L."/>
            <person name="Kazmierczak K.M."/>
            <person name="Andrzejewski T.M."/>
            <person name="Davidsen T.M."/>
            <person name="Wayne K.J."/>
            <person name="Tettelin H."/>
            <person name="Glass J.I."/>
            <person name="Rusch D."/>
            <person name="Podicherti R."/>
            <person name="Tsui H.-C.T."/>
            <person name="Winkler M.E."/>
        </authorList>
    </citation>
    <scope>NUCLEOTIDE SEQUENCE</scope>
</reference>
<accession>A0A382AR27</accession>
<dbReference type="PANTHER" id="PTHR23519">
    <property type="entry name" value="AUTOPHAGY-RELATED PROTEIN 22"/>
    <property type="match status" value="1"/>
</dbReference>
<dbReference type="GO" id="GO:0022857">
    <property type="term" value="F:transmembrane transporter activity"/>
    <property type="evidence" value="ECO:0007669"/>
    <property type="project" value="InterPro"/>
</dbReference>
<feature type="domain" description="Major facilitator superfamily (MFS) profile" evidence="7">
    <location>
        <begin position="1"/>
        <end position="417"/>
    </location>
</feature>
<evidence type="ECO:0000259" key="7">
    <source>
        <dbReference type="PROSITE" id="PS50850"/>
    </source>
</evidence>
<keyword evidence="4 6" id="KW-1133">Transmembrane helix</keyword>
<feature type="transmembrane region" description="Helical" evidence="6">
    <location>
        <begin position="304"/>
        <end position="322"/>
    </location>
</feature>
<feature type="transmembrane region" description="Helical" evidence="6">
    <location>
        <begin position="185"/>
        <end position="203"/>
    </location>
</feature>
<evidence type="ECO:0000256" key="4">
    <source>
        <dbReference type="ARBA" id="ARBA00022989"/>
    </source>
</evidence>
<keyword evidence="2" id="KW-0813">Transport</keyword>
<feature type="transmembrane region" description="Helical" evidence="6">
    <location>
        <begin position="49"/>
        <end position="69"/>
    </location>
</feature>
<evidence type="ECO:0000256" key="6">
    <source>
        <dbReference type="SAM" id="Phobius"/>
    </source>
</evidence>
<dbReference type="SUPFAM" id="SSF103473">
    <property type="entry name" value="MFS general substrate transporter"/>
    <property type="match status" value="1"/>
</dbReference>
<keyword evidence="3 6" id="KW-0812">Transmembrane</keyword>
<dbReference type="InterPro" id="IPR050495">
    <property type="entry name" value="ATG22/LtaA_families"/>
</dbReference>
<name>A0A382AR27_9ZZZZ</name>
<feature type="transmembrane region" description="Helical" evidence="6">
    <location>
        <begin position="81"/>
        <end position="98"/>
    </location>
</feature>
<evidence type="ECO:0000256" key="5">
    <source>
        <dbReference type="ARBA" id="ARBA00023136"/>
    </source>
</evidence>
<dbReference type="GO" id="GO:0012505">
    <property type="term" value="C:endomembrane system"/>
    <property type="evidence" value="ECO:0007669"/>
    <property type="project" value="UniProtKB-SubCell"/>
</dbReference>
<dbReference type="PANTHER" id="PTHR23519:SF1">
    <property type="entry name" value="AUTOPHAGY-RELATED PROTEIN 22"/>
    <property type="match status" value="1"/>
</dbReference>
<comment type="subcellular location">
    <subcellularLocation>
        <location evidence="1">Endomembrane system</location>
        <topology evidence="1">Multi-pass membrane protein</topology>
    </subcellularLocation>
</comment>
<feature type="transmembrane region" description="Helical" evidence="6">
    <location>
        <begin position="274"/>
        <end position="295"/>
    </location>
</feature>
<organism evidence="8">
    <name type="scientific">marine metagenome</name>
    <dbReference type="NCBI Taxonomy" id="408172"/>
    <lineage>
        <taxon>unclassified sequences</taxon>
        <taxon>metagenomes</taxon>
        <taxon>ecological metagenomes</taxon>
    </lineage>
</organism>
<feature type="transmembrane region" description="Helical" evidence="6">
    <location>
        <begin position="362"/>
        <end position="387"/>
    </location>
</feature>
<protein>
    <recommendedName>
        <fullName evidence="7">Major facilitator superfamily (MFS) profile domain-containing protein</fullName>
    </recommendedName>
</protein>